<dbReference type="AlphaFoldDB" id="A0A8S3I2P0"/>
<dbReference type="Proteomes" id="UP000676336">
    <property type="component" value="Unassembled WGS sequence"/>
</dbReference>
<dbReference type="InterPro" id="IPR035899">
    <property type="entry name" value="DBL_dom_sf"/>
</dbReference>
<dbReference type="PROSITE" id="PS50010">
    <property type="entry name" value="DH_2"/>
    <property type="match status" value="1"/>
</dbReference>
<evidence type="ECO:0000259" key="1">
    <source>
        <dbReference type="PROSITE" id="PS50010"/>
    </source>
</evidence>
<dbReference type="GO" id="GO:0001664">
    <property type="term" value="F:G protein-coupled receptor binding"/>
    <property type="evidence" value="ECO:0007669"/>
    <property type="project" value="TreeGrafter"/>
</dbReference>
<feature type="non-terminal residue" evidence="2">
    <location>
        <position position="205"/>
    </location>
</feature>
<comment type="caution">
    <text evidence="2">The sequence shown here is derived from an EMBL/GenBank/DDBJ whole genome shotgun (WGS) entry which is preliminary data.</text>
</comment>
<dbReference type="InterPro" id="IPR000219">
    <property type="entry name" value="DH_dom"/>
</dbReference>
<sequence>YGDSDLEADVNTLPNLSDFIPNDVLQLLYQSREWKLQTTINELIHTERTHLKGLKIMKKCFREPMERFPGMSPVELDCIFRNLDQLIDLHTQFKYALRQHREEAKDHVVRHIGDLILRFLDGDKGEQFARACAYFIEDQSQALKLIKKKEQSADFAALMRVCEANTLCRRLTLKDYLPSVMTRFTKLKMLFEAMKKFVSDDEIES</sequence>
<feature type="domain" description="DH" evidence="1">
    <location>
        <begin position="35"/>
        <end position="205"/>
    </location>
</feature>
<feature type="non-terminal residue" evidence="2">
    <location>
        <position position="1"/>
    </location>
</feature>
<dbReference type="Gene3D" id="1.20.900.10">
    <property type="entry name" value="Dbl homology (DH) domain"/>
    <property type="match status" value="1"/>
</dbReference>
<name>A0A8S3I2P0_9BILA</name>
<evidence type="ECO:0000313" key="2">
    <source>
        <dbReference type="EMBL" id="CAF5189259.1"/>
    </source>
</evidence>
<dbReference type="EMBL" id="CAJOBI010324056">
    <property type="protein sequence ID" value="CAF5189259.1"/>
    <property type="molecule type" value="Genomic_DNA"/>
</dbReference>
<dbReference type="GO" id="GO:0007186">
    <property type="term" value="P:G protein-coupled receptor signaling pathway"/>
    <property type="evidence" value="ECO:0007669"/>
    <property type="project" value="TreeGrafter"/>
</dbReference>
<reference evidence="2" key="1">
    <citation type="submission" date="2021-02" db="EMBL/GenBank/DDBJ databases">
        <authorList>
            <person name="Nowell W R."/>
        </authorList>
    </citation>
    <scope>NUCLEOTIDE SEQUENCE</scope>
</reference>
<dbReference type="PANTHER" id="PTHR45872">
    <property type="entry name" value="RHO GUANINE NUCLEOTIDE EXCHANGE FACTOR 2, ISOFORM D"/>
    <property type="match status" value="1"/>
</dbReference>
<dbReference type="SUPFAM" id="SSF48065">
    <property type="entry name" value="DBL homology domain (DH-domain)"/>
    <property type="match status" value="1"/>
</dbReference>
<organism evidence="2 3">
    <name type="scientific">Rotaria magnacalcarata</name>
    <dbReference type="NCBI Taxonomy" id="392030"/>
    <lineage>
        <taxon>Eukaryota</taxon>
        <taxon>Metazoa</taxon>
        <taxon>Spiralia</taxon>
        <taxon>Gnathifera</taxon>
        <taxon>Rotifera</taxon>
        <taxon>Eurotatoria</taxon>
        <taxon>Bdelloidea</taxon>
        <taxon>Philodinida</taxon>
        <taxon>Philodinidae</taxon>
        <taxon>Rotaria</taxon>
    </lineage>
</organism>
<accession>A0A8S3I2P0</accession>
<dbReference type="PANTHER" id="PTHR45872:SF2">
    <property type="entry name" value="RHO GUANINE NUCLEOTIDE EXCHANGE FACTOR 2, ISOFORM D"/>
    <property type="match status" value="1"/>
</dbReference>
<dbReference type="SMART" id="SM00325">
    <property type="entry name" value="RhoGEF"/>
    <property type="match status" value="1"/>
</dbReference>
<dbReference type="Pfam" id="PF00621">
    <property type="entry name" value="RhoGEF"/>
    <property type="match status" value="1"/>
</dbReference>
<protein>
    <recommendedName>
        <fullName evidence="1">DH domain-containing protein</fullName>
    </recommendedName>
</protein>
<dbReference type="GO" id="GO:0005737">
    <property type="term" value="C:cytoplasm"/>
    <property type="evidence" value="ECO:0007669"/>
    <property type="project" value="TreeGrafter"/>
</dbReference>
<proteinExistence type="predicted"/>
<gene>
    <name evidence="2" type="ORF">SMN809_LOCUS71645</name>
</gene>
<dbReference type="GO" id="GO:0005085">
    <property type="term" value="F:guanyl-nucleotide exchange factor activity"/>
    <property type="evidence" value="ECO:0007669"/>
    <property type="project" value="InterPro"/>
</dbReference>
<evidence type="ECO:0000313" key="3">
    <source>
        <dbReference type="Proteomes" id="UP000676336"/>
    </source>
</evidence>